<reference evidence="4 5" key="1">
    <citation type="journal article" date="2016" name="BMC Genomics">
        <title>Comparative genomic and transcriptomic analyses of the Fuzhuan brick tea-fermentation fungus Aspergillus cristatus.</title>
        <authorList>
            <person name="Ge Y."/>
            <person name="Wang Y."/>
            <person name="Liu Y."/>
            <person name="Tan Y."/>
            <person name="Ren X."/>
            <person name="Zhang X."/>
            <person name="Hyde K.D."/>
            <person name="Liu Y."/>
            <person name="Liu Z."/>
        </authorList>
    </citation>
    <scope>NUCLEOTIDE SEQUENCE [LARGE SCALE GENOMIC DNA]</scope>
    <source>
        <strain evidence="4 5">GZAAS20.1005</strain>
    </source>
</reference>
<feature type="region of interest" description="Disordered" evidence="1">
    <location>
        <begin position="471"/>
        <end position="507"/>
    </location>
</feature>
<keyword evidence="5" id="KW-1185">Reference proteome</keyword>
<evidence type="ECO:0000313" key="5">
    <source>
        <dbReference type="Proteomes" id="UP000094569"/>
    </source>
</evidence>
<sequence>MRLLSILGVATLSLSASAALVEGEPDVNSTLVQQHLRDRQKLITLEKTHRQDHLFRQNLSPTAREADKIVEAIRQYEIDNYWRIPAPPQDAEEEQFAGEMFPRARDRIANTTLWQVVRRMPKGSLLHAHLSAMLPYEKVVRTILDTEGMVISASQPIDSEEARFNASITFAHVNTTLPTNETSISDSHYVPDTQVPIKQAADSFPGGVEGFLDFIKEKTTVPPEESQRHELGVDEVWRRFQACFGPADTLIQYEPVVRVFYKQLFTDLVNDGINWVEIRSGGSSGKLVHDGDEDIDPDLDVWWDVLLDEVNKFKATEKGQNFWGVRVIWSDARGKDRAKITRSMKIALERKQKFPELFSGYDLVAQEDLGRPLSDLAPELVWFREQTEKLNLTIPYFLVQNGIQCQANVNAMPGSDNCNDLVIEHFPSGDRAALQSLQEGTPLMAPSFTDSSRQHESTAIAHSGLDTLPQTQQHQIPSMSSHISNSENKSKENNSAKPEDQPTASFSDAYPEQVYGLYTIETSNSPSQDLGVSVRRSQTGYDHTIENNSQEFQTLPNQNMAIQSEADRSQHETSSDDAATSCFNPDQNMSQENLNIQREYMQHIQSHPMASDSITTGESLYSSAPNRTPLSNSLGIPTEFYLLEEPRTELYSFGEAPTRKWKQAEEERTHEAELRRQAEEQTRQTTFGELIRYGHNIVARSLRVANQSRCTSGKISAPIGKKCPVKLRPWMECQTQQENIYRSVCNHLGSTGDTARRVFPPLVAMEYEGQKVEKRPISSEQDLEGYERSAVEDNVRDIIAELCKIPAARDEFLLGSEGVRFNNHTNSLDSQPNQSSRSGSSRPDQFCIHHIDNGTSTLLTTVEYKPPHKLPVESLRRGLKSMDFWEQVVKAHGVPNTEDEKAERIVGSVIAQEYHVMIQEGLEYSYVTNGLALVLLQVPYDDPVTLYYHLCEPNLEVNPEDDQSFLWPATAIARVLCLCLMSFRSRRRSQQWRNKADAQLPTWKSSFDDTRSPVSEAESLRNTLNSKDTYPSPKSTTSEYRPPSSSSVESPTVKGRRAPTRSRPGCSPSTTTYHDESSDPDSDFETSYQKGQKRGLSEISSSLVQCTVHRAGSRHISQSDGQHERHNTEFCTQCCLLGLQQGGQLDDDCPNVMLHKQGGDGRRHAINSTTFLQGVKKQLDRNIKHNCMTSGLWDQLKDEAQIYQVLQEAQGSAVPVFLGAIDLAMFYNLHGAGKIQHMLLMGWGGNSINSIKNAPSCPEFTEEELNREILRSVKKICSLRVLHEDLRPDNILWKAELRRALIIDFHWARLDRRPKRKRMLLCRAEAHQPKQPHTIC</sequence>
<dbReference type="EMBL" id="JXNT01000020">
    <property type="protein sequence ID" value="ODM14956.1"/>
    <property type="molecule type" value="Genomic_DNA"/>
</dbReference>
<accession>A0A1E3B3D9</accession>
<feature type="compositionally biased region" description="Basic and acidic residues" evidence="1">
    <location>
        <begin position="488"/>
        <end position="500"/>
    </location>
</feature>
<gene>
    <name evidence="4" type="ORF">SI65_09708</name>
</gene>
<evidence type="ECO:0000313" key="4">
    <source>
        <dbReference type="EMBL" id="ODM14956.1"/>
    </source>
</evidence>
<dbReference type="InterPro" id="IPR032466">
    <property type="entry name" value="Metal_Hydrolase"/>
</dbReference>
<protein>
    <recommendedName>
        <fullName evidence="3">Protein kinase domain-containing protein</fullName>
    </recommendedName>
</protein>
<evidence type="ECO:0000259" key="3">
    <source>
        <dbReference type="PROSITE" id="PS50011"/>
    </source>
</evidence>
<feature type="compositionally biased region" description="Polar residues" evidence="1">
    <location>
        <begin position="471"/>
        <end position="483"/>
    </location>
</feature>
<name>A0A1E3B3D9_ASPCR</name>
<feature type="compositionally biased region" description="Low complexity" evidence="1">
    <location>
        <begin position="830"/>
        <end position="843"/>
    </location>
</feature>
<dbReference type="Gene3D" id="3.20.20.140">
    <property type="entry name" value="Metal-dependent hydrolases"/>
    <property type="match status" value="1"/>
</dbReference>
<dbReference type="PROSITE" id="PS50011">
    <property type="entry name" value="PROTEIN_KINASE_DOM"/>
    <property type="match status" value="1"/>
</dbReference>
<feature type="region of interest" description="Disordered" evidence="1">
    <location>
        <begin position="1003"/>
        <end position="1096"/>
    </location>
</feature>
<dbReference type="Proteomes" id="UP000094569">
    <property type="component" value="Unassembled WGS sequence"/>
</dbReference>
<dbReference type="Gene3D" id="1.10.510.10">
    <property type="entry name" value="Transferase(Phosphotransferase) domain 1"/>
    <property type="match status" value="1"/>
</dbReference>
<proteinExistence type="predicted"/>
<dbReference type="GO" id="GO:0046103">
    <property type="term" value="P:inosine biosynthetic process"/>
    <property type="evidence" value="ECO:0007669"/>
    <property type="project" value="TreeGrafter"/>
</dbReference>
<dbReference type="InterPro" id="IPR011009">
    <property type="entry name" value="Kinase-like_dom_sf"/>
</dbReference>
<feature type="chain" id="PRO_5009123371" description="Protein kinase domain-containing protein" evidence="2">
    <location>
        <begin position="19"/>
        <end position="1336"/>
    </location>
</feature>
<dbReference type="InterPro" id="IPR006330">
    <property type="entry name" value="Ado/ade_deaminase"/>
</dbReference>
<comment type="caution">
    <text evidence="4">The sequence shown here is derived from an EMBL/GenBank/DDBJ whole genome shotgun (WGS) entry which is preliminary data.</text>
</comment>
<dbReference type="GO" id="GO:0006154">
    <property type="term" value="P:adenosine catabolic process"/>
    <property type="evidence" value="ECO:0007669"/>
    <property type="project" value="TreeGrafter"/>
</dbReference>
<organism evidence="4 5">
    <name type="scientific">Aspergillus cristatus</name>
    <name type="common">Chinese Fuzhuan brick tea-fermentation fungus</name>
    <name type="synonym">Eurotium cristatum</name>
    <dbReference type="NCBI Taxonomy" id="573508"/>
    <lineage>
        <taxon>Eukaryota</taxon>
        <taxon>Fungi</taxon>
        <taxon>Dikarya</taxon>
        <taxon>Ascomycota</taxon>
        <taxon>Pezizomycotina</taxon>
        <taxon>Eurotiomycetes</taxon>
        <taxon>Eurotiomycetidae</taxon>
        <taxon>Eurotiales</taxon>
        <taxon>Aspergillaceae</taxon>
        <taxon>Aspergillus</taxon>
        <taxon>Aspergillus subgen. Aspergillus</taxon>
    </lineage>
</organism>
<dbReference type="PANTHER" id="PTHR11409:SF39">
    <property type="entry name" value="ADENOSINE DEAMINASE 2"/>
    <property type="match status" value="1"/>
</dbReference>
<dbReference type="SUPFAM" id="SSF56112">
    <property type="entry name" value="Protein kinase-like (PK-like)"/>
    <property type="match status" value="1"/>
</dbReference>
<evidence type="ECO:0000256" key="2">
    <source>
        <dbReference type="SAM" id="SignalP"/>
    </source>
</evidence>
<dbReference type="GO" id="GO:0004000">
    <property type="term" value="F:adenosine deaminase activity"/>
    <property type="evidence" value="ECO:0007669"/>
    <property type="project" value="TreeGrafter"/>
</dbReference>
<feature type="region of interest" description="Disordered" evidence="1">
    <location>
        <begin position="564"/>
        <end position="585"/>
    </location>
</feature>
<dbReference type="GO" id="GO:0005524">
    <property type="term" value="F:ATP binding"/>
    <property type="evidence" value="ECO:0007669"/>
    <property type="project" value="InterPro"/>
</dbReference>
<dbReference type="SUPFAM" id="SSF51556">
    <property type="entry name" value="Metallo-dependent hydrolases"/>
    <property type="match status" value="1"/>
</dbReference>
<feature type="compositionally biased region" description="Polar residues" evidence="1">
    <location>
        <begin position="1020"/>
        <end position="1034"/>
    </location>
</feature>
<dbReference type="OrthoDB" id="2156052at2759"/>
<dbReference type="STRING" id="573508.A0A1E3B3D9"/>
<feature type="compositionally biased region" description="Polar residues" evidence="1">
    <location>
        <begin position="576"/>
        <end position="585"/>
    </location>
</feature>
<feature type="signal peptide" evidence="2">
    <location>
        <begin position="1"/>
        <end position="18"/>
    </location>
</feature>
<feature type="compositionally biased region" description="Basic and acidic residues" evidence="1">
    <location>
        <begin position="565"/>
        <end position="574"/>
    </location>
</feature>
<feature type="domain" description="Protein kinase" evidence="3">
    <location>
        <begin position="1152"/>
        <end position="1336"/>
    </location>
</feature>
<evidence type="ECO:0000256" key="1">
    <source>
        <dbReference type="SAM" id="MobiDB-lite"/>
    </source>
</evidence>
<dbReference type="PANTHER" id="PTHR11409">
    <property type="entry name" value="ADENOSINE DEAMINASE"/>
    <property type="match status" value="1"/>
</dbReference>
<dbReference type="InterPro" id="IPR000719">
    <property type="entry name" value="Prot_kinase_dom"/>
</dbReference>
<dbReference type="GO" id="GO:0004672">
    <property type="term" value="F:protein kinase activity"/>
    <property type="evidence" value="ECO:0007669"/>
    <property type="project" value="InterPro"/>
</dbReference>
<dbReference type="VEuPathDB" id="FungiDB:SI65_09708"/>
<feature type="region of interest" description="Disordered" evidence="1">
    <location>
        <begin position="823"/>
        <end position="845"/>
    </location>
</feature>
<feature type="compositionally biased region" description="Low complexity" evidence="1">
    <location>
        <begin position="1035"/>
        <end position="1053"/>
    </location>
</feature>
<keyword evidence="2" id="KW-0732">Signal</keyword>